<dbReference type="Gene3D" id="3.40.50.1980">
    <property type="entry name" value="Nitrogenase molybdenum iron protein domain"/>
    <property type="match status" value="2"/>
</dbReference>
<dbReference type="SUPFAM" id="SSF53807">
    <property type="entry name" value="Helical backbone' metal receptor"/>
    <property type="match status" value="1"/>
</dbReference>
<evidence type="ECO:0000313" key="9">
    <source>
        <dbReference type="Proteomes" id="UP000033618"/>
    </source>
</evidence>
<dbReference type="GO" id="GO:0030001">
    <property type="term" value="P:metal ion transport"/>
    <property type="evidence" value="ECO:0007669"/>
    <property type="project" value="InterPro"/>
</dbReference>
<gene>
    <name evidence="8" type="ORF">WM40_09050</name>
</gene>
<evidence type="ECO:0000256" key="5">
    <source>
        <dbReference type="ARBA" id="ARBA00022729"/>
    </source>
</evidence>
<dbReference type="Pfam" id="PF01297">
    <property type="entry name" value="ZnuA"/>
    <property type="match status" value="1"/>
</dbReference>
<evidence type="ECO:0000256" key="1">
    <source>
        <dbReference type="ARBA" id="ARBA00004196"/>
    </source>
</evidence>
<name>A0A0F5K1D2_9BURK</name>
<dbReference type="PATRIC" id="fig|28092.6.peg.2132"/>
<evidence type="ECO:0000256" key="6">
    <source>
        <dbReference type="RuleBase" id="RU003512"/>
    </source>
</evidence>
<dbReference type="GO" id="GO:0046872">
    <property type="term" value="F:metal ion binding"/>
    <property type="evidence" value="ECO:0007669"/>
    <property type="project" value="UniProtKB-KW"/>
</dbReference>
<organism evidence="8 9">
    <name type="scientific">Robbsia andropogonis</name>
    <dbReference type="NCBI Taxonomy" id="28092"/>
    <lineage>
        <taxon>Bacteria</taxon>
        <taxon>Pseudomonadati</taxon>
        <taxon>Pseudomonadota</taxon>
        <taxon>Betaproteobacteria</taxon>
        <taxon>Burkholderiales</taxon>
        <taxon>Burkholderiaceae</taxon>
        <taxon>Robbsia</taxon>
    </lineage>
</organism>
<dbReference type="EMBL" id="LAQU01000007">
    <property type="protein sequence ID" value="KKB63931.1"/>
    <property type="molecule type" value="Genomic_DNA"/>
</dbReference>
<dbReference type="GO" id="GO:0030313">
    <property type="term" value="C:cell envelope"/>
    <property type="evidence" value="ECO:0007669"/>
    <property type="project" value="UniProtKB-SubCell"/>
</dbReference>
<dbReference type="STRING" id="28092.WM40_09050"/>
<reference evidence="8 9" key="1">
    <citation type="submission" date="2015-03" db="EMBL/GenBank/DDBJ databases">
        <title>Draft Genome Sequence of Burkholderia andropogonis type strain ICMP2807, isolated from Sorghum bicolor.</title>
        <authorList>
            <person name="Lopes-Santos L."/>
            <person name="Castro D.B."/>
            <person name="Ottoboni L.M."/>
            <person name="Park D."/>
            <person name="Weirc B.S."/>
            <person name="Destefano S.A."/>
        </authorList>
    </citation>
    <scope>NUCLEOTIDE SEQUENCE [LARGE SCALE GENOMIC DNA]</scope>
    <source>
        <strain evidence="8 9">ICMP2807</strain>
    </source>
</reference>
<protein>
    <submittedName>
        <fullName evidence="8">Cation ABC transporter substrate-binding protein</fullName>
    </submittedName>
</protein>
<accession>A0A0F5K1D2</accession>
<keyword evidence="4" id="KW-0479">Metal-binding</keyword>
<proteinExistence type="inferred from homology"/>
<dbReference type="PRINTS" id="PR00690">
    <property type="entry name" value="ADHESNFAMILY"/>
</dbReference>
<dbReference type="AlphaFoldDB" id="A0A0F5K1D2"/>
<comment type="subcellular location">
    <subcellularLocation>
        <location evidence="1">Cell envelope</location>
    </subcellularLocation>
</comment>
<dbReference type="InterPro" id="IPR006127">
    <property type="entry name" value="ZnuA-like"/>
</dbReference>
<dbReference type="PANTHER" id="PTHR42953:SF1">
    <property type="entry name" value="METAL-BINDING PROTEIN HI_0362-RELATED"/>
    <property type="match status" value="1"/>
</dbReference>
<feature type="chain" id="PRO_5002490370" evidence="7">
    <location>
        <begin position="17"/>
        <end position="301"/>
    </location>
</feature>
<feature type="signal peptide" evidence="7">
    <location>
        <begin position="1"/>
        <end position="16"/>
    </location>
</feature>
<keyword evidence="9" id="KW-1185">Reference proteome</keyword>
<keyword evidence="3 6" id="KW-0813">Transport</keyword>
<comment type="caution">
    <text evidence="8">The sequence shown here is derived from an EMBL/GenBank/DDBJ whole genome shotgun (WGS) entry which is preliminary data.</text>
</comment>
<dbReference type="Proteomes" id="UP000033618">
    <property type="component" value="Unassembled WGS sequence"/>
</dbReference>
<evidence type="ECO:0000256" key="2">
    <source>
        <dbReference type="ARBA" id="ARBA00011028"/>
    </source>
</evidence>
<comment type="similarity">
    <text evidence="2 6">Belongs to the bacterial solute-binding protein 9 family.</text>
</comment>
<dbReference type="GO" id="GO:0007155">
    <property type="term" value="P:cell adhesion"/>
    <property type="evidence" value="ECO:0007669"/>
    <property type="project" value="InterPro"/>
</dbReference>
<dbReference type="PANTHER" id="PTHR42953">
    <property type="entry name" value="HIGH-AFFINITY ZINC UPTAKE SYSTEM PROTEIN ZNUA-RELATED"/>
    <property type="match status" value="1"/>
</dbReference>
<dbReference type="InterPro" id="IPR006128">
    <property type="entry name" value="Lipoprotein_PsaA-like"/>
</dbReference>
<keyword evidence="5 7" id="KW-0732">Signal</keyword>
<evidence type="ECO:0000256" key="4">
    <source>
        <dbReference type="ARBA" id="ARBA00022723"/>
    </source>
</evidence>
<evidence type="ECO:0000256" key="7">
    <source>
        <dbReference type="SAM" id="SignalP"/>
    </source>
</evidence>
<evidence type="ECO:0000313" key="8">
    <source>
        <dbReference type="EMBL" id="KKB63931.1"/>
    </source>
</evidence>
<evidence type="ECO:0000256" key="3">
    <source>
        <dbReference type="ARBA" id="ARBA00022448"/>
    </source>
</evidence>
<dbReference type="InterPro" id="IPR050492">
    <property type="entry name" value="Bact_metal-bind_prot9"/>
</dbReference>
<sequence>MGMTVCAALPSRSAVAAPAAPLTASTDAGTHTPAAPLRVVAAENFYGNLVRSLGGTHVRVDSILSNPNQDPHSFEASPAVARALSSADLVVYNGIDYDPWMQKLLSASPRAARQSIVAADLLGKQAGDNPHLWYDPATMPAVAKAITAYLQAHDATHAAEYAQRLQQTLDAQQAIATKVAAMRAKYAGIKVSATEPVFGYMAQAVGLDMQDQHFQLAVMNETEPAASDVARFEQGLKSKQTKVLLYNAQTSDQMSRRLLQVAKQAGVPVVPVTETEPPGVSYVQWMLNQLNALDNALKHAP</sequence>